<keyword evidence="6" id="KW-0813">Transport</keyword>
<reference evidence="10 11" key="1">
    <citation type="submission" date="2023-09" db="EMBL/GenBank/DDBJ databases">
        <authorList>
            <person name="Rey-Velasco X."/>
        </authorList>
    </citation>
    <scope>NUCLEOTIDE SEQUENCE [LARGE SCALE GENOMIC DNA]</scope>
    <source>
        <strain evidence="10 11">W345</strain>
    </source>
</reference>
<evidence type="ECO:0000256" key="7">
    <source>
        <dbReference type="SAM" id="Coils"/>
    </source>
</evidence>
<evidence type="ECO:0000256" key="8">
    <source>
        <dbReference type="SAM" id="Phobius"/>
    </source>
</evidence>
<evidence type="ECO:0000313" key="11">
    <source>
        <dbReference type="Proteomes" id="UP001254608"/>
    </source>
</evidence>
<feature type="transmembrane region" description="Helical" evidence="8">
    <location>
        <begin position="380"/>
        <end position="407"/>
    </location>
</feature>
<proteinExistence type="inferred from homology"/>
<feature type="transmembrane region" description="Helical" evidence="8">
    <location>
        <begin position="419"/>
        <end position="439"/>
    </location>
</feature>
<evidence type="ECO:0000256" key="4">
    <source>
        <dbReference type="ARBA" id="ARBA00022989"/>
    </source>
</evidence>
<keyword evidence="3 8" id="KW-0812">Transmembrane</keyword>
<evidence type="ECO:0000256" key="6">
    <source>
        <dbReference type="RuleBase" id="RU004057"/>
    </source>
</evidence>
<dbReference type="InterPro" id="IPR002898">
    <property type="entry name" value="MotA_ExbB_proton_chnl"/>
</dbReference>
<dbReference type="Proteomes" id="UP001254608">
    <property type="component" value="Unassembled WGS sequence"/>
</dbReference>
<gene>
    <name evidence="10" type="ORF">RM530_00550</name>
</gene>
<dbReference type="EMBL" id="JAVRIC010000001">
    <property type="protein sequence ID" value="MDT0495858.1"/>
    <property type="molecule type" value="Genomic_DNA"/>
</dbReference>
<keyword evidence="2" id="KW-1003">Cell membrane</keyword>
<keyword evidence="5 8" id="KW-0472">Membrane</keyword>
<dbReference type="InterPro" id="IPR050790">
    <property type="entry name" value="ExbB/TolQ_transport"/>
</dbReference>
<dbReference type="PIRSF" id="PIRSF037714">
    <property type="entry name" value="TolR"/>
    <property type="match status" value="1"/>
</dbReference>
<comment type="similarity">
    <text evidence="6">Belongs to the exbB/tolQ family.</text>
</comment>
<feature type="coiled-coil region" evidence="7">
    <location>
        <begin position="77"/>
        <end position="111"/>
    </location>
</feature>
<name>A0ABU2WDA8_9GAMM</name>
<comment type="caution">
    <text evidence="10">The sequence shown here is derived from an EMBL/GenBank/DDBJ whole genome shotgun (WGS) entry which is preliminary data.</text>
</comment>
<keyword evidence="6" id="KW-0653">Protein transport</keyword>
<sequence length="468" mass="50141">MILSHTSAMKTARIAARRLLPSLLLGSALIGSGISQPAAAQSSDELSMQKLLNEVRQGRSRDAADNQKREAAFRADAAQQDRLIREAEQTINQLEARSASLEKTFNANEIKVEEARAQRNERLGALKELFGHLTGAAGDLRSRFANSITTTQYPDRQAFLEDLIEKMNDDTDLPTVAEIEQLWFEMHRELTASGQTVKYPTQVGTDAGREVVRIGLYQLVSNGDYLAYDDATGSVSVLSRQPAGVAGGAEDLQAADAGFTPVGIDPTGAAGGGYLKALIDTPTLTERWQQGQIVGYIITAVGIFGLLVAIWRLLALSALSAKVNRQRKAGTASDDNPLGRVILAGEAHANDDVETLELKLGEAIIKERPEIQRGLSLIKIIAMVAPLMGLLGTVTGMIIVFQAITIYGAGDPKAMAGGISSALVTTVLGLVVAIPMLLLHSWLYGRSRAILHVLEEQTAGIVAERAGR</sequence>
<dbReference type="Pfam" id="PF01618">
    <property type="entry name" value="MotA_ExbB"/>
    <property type="match status" value="1"/>
</dbReference>
<dbReference type="InterPro" id="IPR017270">
    <property type="entry name" value="MotA/TolQ/ExbB-rel"/>
</dbReference>
<feature type="domain" description="MotA/TolQ/ExbB proton channel" evidence="9">
    <location>
        <begin position="335"/>
        <end position="455"/>
    </location>
</feature>
<evidence type="ECO:0000259" key="9">
    <source>
        <dbReference type="Pfam" id="PF01618"/>
    </source>
</evidence>
<keyword evidence="7" id="KW-0175">Coiled coil</keyword>
<dbReference type="PANTHER" id="PTHR30625:SF11">
    <property type="entry name" value="MOTA_TOLQ_EXBB PROTON CHANNEL DOMAIN-CONTAINING PROTEIN"/>
    <property type="match status" value="1"/>
</dbReference>
<keyword evidence="11" id="KW-1185">Reference proteome</keyword>
<evidence type="ECO:0000256" key="3">
    <source>
        <dbReference type="ARBA" id="ARBA00022692"/>
    </source>
</evidence>
<dbReference type="PANTHER" id="PTHR30625">
    <property type="entry name" value="PROTEIN TOLQ"/>
    <property type="match status" value="1"/>
</dbReference>
<feature type="transmembrane region" description="Helical" evidence="8">
    <location>
        <begin position="293"/>
        <end position="319"/>
    </location>
</feature>
<keyword evidence="4 8" id="KW-1133">Transmembrane helix</keyword>
<protein>
    <submittedName>
        <fullName evidence="10">MotA/TolQ/ExbB proton channel family protein</fullName>
    </submittedName>
</protein>
<evidence type="ECO:0000256" key="1">
    <source>
        <dbReference type="ARBA" id="ARBA00004651"/>
    </source>
</evidence>
<evidence type="ECO:0000313" key="10">
    <source>
        <dbReference type="EMBL" id="MDT0495858.1"/>
    </source>
</evidence>
<organism evidence="10 11">
    <name type="scientific">Banduia mediterranea</name>
    <dbReference type="NCBI Taxonomy" id="3075609"/>
    <lineage>
        <taxon>Bacteria</taxon>
        <taxon>Pseudomonadati</taxon>
        <taxon>Pseudomonadota</taxon>
        <taxon>Gammaproteobacteria</taxon>
        <taxon>Nevskiales</taxon>
        <taxon>Algiphilaceae</taxon>
        <taxon>Banduia</taxon>
    </lineage>
</organism>
<evidence type="ECO:0000256" key="5">
    <source>
        <dbReference type="ARBA" id="ARBA00023136"/>
    </source>
</evidence>
<accession>A0ABU2WDA8</accession>
<comment type="subcellular location">
    <subcellularLocation>
        <location evidence="1">Cell membrane</location>
        <topology evidence="1">Multi-pass membrane protein</topology>
    </subcellularLocation>
    <subcellularLocation>
        <location evidence="6">Membrane</location>
        <topology evidence="6">Multi-pass membrane protein</topology>
    </subcellularLocation>
</comment>
<evidence type="ECO:0000256" key="2">
    <source>
        <dbReference type="ARBA" id="ARBA00022475"/>
    </source>
</evidence>